<proteinExistence type="predicted"/>
<accession>A0A0P1G9G0</accession>
<gene>
    <name evidence="2" type="ORF">TRM7557_01740</name>
</gene>
<feature type="compositionally biased region" description="Acidic residues" evidence="1">
    <location>
        <begin position="53"/>
        <end position="66"/>
    </location>
</feature>
<dbReference type="AlphaFoldDB" id="A0A0P1G9G0"/>
<feature type="region of interest" description="Disordered" evidence="1">
    <location>
        <begin position="207"/>
        <end position="233"/>
    </location>
</feature>
<reference evidence="2 3" key="1">
    <citation type="submission" date="2015-09" db="EMBL/GenBank/DDBJ databases">
        <authorList>
            <consortium name="Swine Surveillance"/>
        </authorList>
    </citation>
    <scope>NUCLEOTIDE SEQUENCE [LARGE SCALE GENOMIC DNA]</scope>
    <source>
        <strain evidence="2 3">CECT 7557</strain>
    </source>
</reference>
<name>A0A0P1G9G0_9RHOB</name>
<feature type="region of interest" description="Disordered" evidence="1">
    <location>
        <begin position="53"/>
        <end position="108"/>
    </location>
</feature>
<feature type="region of interest" description="Disordered" evidence="1">
    <location>
        <begin position="257"/>
        <end position="304"/>
    </location>
</feature>
<dbReference type="RefSeq" id="WP_074942187.1">
    <property type="nucleotide sequence ID" value="NZ_CYSD01000025.1"/>
</dbReference>
<dbReference type="STRING" id="928856.SAMN04488049_1267"/>
<organism evidence="2 3">
    <name type="scientific">Tritonibacter multivorans</name>
    <dbReference type="NCBI Taxonomy" id="928856"/>
    <lineage>
        <taxon>Bacteria</taxon>
        <taxon>Pseudomonadati</taxon>
        <taxon>Pseudomonadota</taxon>
        <taxon>Alphaproteobacteria</taxon>
        <taxon>Rhodobacterales</taxon>
        <taxon>Paracoccaceae</taxon>
        <taxon>Tritonibacter</taxon>
    </lineage>
</organism>
<sequence length="512" mass="53962">MGASVLAHLGLGALLLSSAVPFLPRSEAISTLEEEFALVSIDVLDAVQVLEPENDLAETTSPEDDLAPLGGEESPSETPDLEALAPEDAVTGLEPEELADRLPENVDLPAEIPEVLGETTEEEALQEPAAVVPEATVAESLTDEDMPEDIAHSLADVLAPEESLPTEPVPADVLAVEALDTAESTPEIHTDFEDSFAVEDNEFDLAEDSPLEGEGAGGFDTALSLTPDEVSLPSDNLAETLEPLGGQEAEEVALLSPQEVGQSEESGPTSGEPEPEPEVVGVGPEFDAATETPPQRTAQRIATPSGQMRGLGQLIRQIRAVPQPQCSLLLPRRSQSAGLGLSMVGTDDIVLNAAADRVVARVDSAVQRNLEIIDLRQCAALDALRQSAAYPASRLGLALEQRTLNSGDRLRARVIGAGGLNLALLLVDDNGVVQDLSRFATLEGDAVVIDAPVARAGALRNTRQMFFVLGHENEGFDLEAEMGKTAQDVFSSLSGDILQDAVFAMTTFQVLQ</sequence>
<feature type="compositionally biased region" description="Low complexity" evidence="1">
    <location>
        <begin position="263"/>
        <end position="285"/>
    </location>
</feature>
<evidence type="ECO:0000313" key="2">
    <source>
        <dbReference type="EMBL" id="CUH78136.1"/>
    </source>
</evidence>
<feature type="compositionally biased region" description="Polar residues" evidence="1">
    <location>
        <begin position="292"/>
        <end position="304"/>
    </location>
</feature>
<keyword evidence="3" id="KW-1185">Reference proteome</keyword>
<protein>
    <submittedName>
        <fullName evidence="2">Uncharacterized protein</fullName>
    </submittedName>
</protein>
<dbReference type="Proteomes" id="UP000052022">
    <property type="component" value="Unassembled WGS sequence"/>
</dbReference>
<dbReference type="EMBL" id="CYSD01000025">
    <property type="protein sequence ID" value="CUH78136.1"/>
    <property type="molecule type" value="Genomic_DNA"/>
</dbReference>
<dbReference type="OrthoDB" id="7864706at2"/>
<evidence type="ECO:0000256" key="1">
    <source>
        <dbReference type="SAM" id="MobiDB-lite"/>
    </source>
</evidence>
<evidence type="ECO:0000313" key="3">
    <source>
        <dbReference type="Proteomes" id="UP000052022"/>
    </source>
</evidence>